<keyword evidence="3 8" id="KW-0863">Zinc-finger</keyword>
<comment type="subcellular location">
    <subcellularLocation>
        <location evidence="1">Nucleus</location>
    </subcellularLocation>
</comment>
<dbReference type="InterPro" id="IPR012337">
    <property type="entry name" value="RNaseH-like_sf"/>
</dbReference>
<feature type="compositionally biased region" description="Polar residues" evidence="9">
    <location>
        <begin position="102"/>
        <end position="116"/>
    </location>
</feature>
<dbReference type="SMART" id="SM00614">
    <property type="entry name" value="ZnF_BED"/>
    <property type="match status" value="1"/>
</dbReference>
<dbReference type="GO" id="GO:0003677">
    <property type="term" value="F:DNA binding"/>
    <property type="evidence" value="ECO:0007669"/>
    <property type="project" value="InterPro"/>
</dbReference>
<evidence type="ECO:0000256" key="8">
    <source>
        <dbReference type="PROSITE-ProRule" id="PRU00027"/>
    </source>
</evidence>
<sequence>MKLRARKASNTGTNNQTKRKKMAKVHNNSKSQSTGLEAKETQSSKLDSSDSDTSKEDIVEISQFDPDSNKNQTGSGETSPTTSQPPSGHKRAPPEGTDKSDTNTSASTDKAATQHKTTSDIWEHYKPLGKAEEKRAICNYCRTNMSAKSSCGTTPLWRHLNQCKKFSTKRKQTLLKTTLGSAPSSWTFNQQECQELLTKLVIADKKPFKSVVHPILKAFIAALQPKFKLHGRITLKKDIIEMYDLMKANVACKISQADQVALTTNLWTSSNQTPFMVVSAHFILPDWMLNKRVISFKELPPPQNGIAIADQLICTIINWKILDKVSFITIDNASANTVAVACVSTILKEKSQKPPDLNGDFLHLRCAAHVINLVVKDTFQIISTAIARI</sequence>
<organism evidence="11 12">
    <name type="scientific">Puccinia coronata f. sp. avenae</name>
    <dbReference type="NCBI Taxonomy" id="200324"/>
    <lineage>
        <taxon>Eukaryota</taxon>
        <taxon>Fungi</taxon>
        <taxon>Dikarya</taxon>
        <taxon>Basidiomycota</taxon>
        <taxon>Pucciniomycotina</taxon>
        <taxon>Pucciniomycetes</taxon>
        <taxon>Pucciniales</taxon>
        <taxon>Pucciniaceae</taxon>
        <taxon>Puccinia</taxon>
    </lineage>
</organism>
<protein>
    <recommendedName>
        <fullName evidence="10">BED-type domain-containing protein</fullName>
    </recommendedName>
</protein>
<name>A0A2N5VHL5_9BASI</name>
<gene>
    <name evidence="11" type="ORF">PCASD_01993</name>
</gene>
<feature type="compositionally biased region" description="Basic and acidic residues" evidence="9">
    <location>
        <begin position="92"/>
        <end position="101"/>
    </location>
</feature>
<feature type="compositionally biased region" description="Polar residues" evidence="9">
    <location>
        <begin position="65"/>
        <end position="86"/>
    </location>
</feature>
<dbReference type="PROSITE" id="PS50808">
    <property type="entry name" value="ZF_BED"/>
    <property type="match status" value="1"/>
</dbReference>
<evidence type="ECO:0000313" key="12">
    <source>
        <dbReference type="Proteomes" id="UP000235392"/>
    </source>
</evidence>
<dbReference type="PANTHER" id="PTHR46481:SF10">
    <property type="entry name" value="ZINC FINGER BED DOMAIN-CONTAINING PROTEIN 39"/>
    <property type="match status" value="1"/>
</dbReference>
<evidence type="ECO:0000259" key="10">
    <source>
        <dbReference type="PROSITE" id="PS50808"/>
    </source>
</evidence>
<dbReference type="InterPro" id="IPR003656">
    <property type="entry name" value="Znf_BED"/>
</dbReference>
<feature type="domain" description="BED-type" evidence="10">
    <location>
        <begin position="116"/>
        <end position="170"/>
    </location>
</feature>
<dbReference type="SUPFAM" id="SSF57667">
    <property type="entry name" value="beta-beta-alpha zinc fingers"/>
    <property type="match status" value="1"/>
</dbReference>
<feature type="compositionally biased region" description="Polar residues" evidence="9">
    <location>
        <begin position="26"/>
        <end position="35"/>
    </location>
</feature>
<comment type="caution">
    <text evidence="11">The sequence shown here is derived from an EMBL/GenBank/DDBJ whole genome shotgun (WGS) entry which is preliminary data.</text>
</comment>
<accession>A0A2N5VHL5</accession>
<dbReference type="SUPFAM" id="SSF53098">
    <property type="entry name" value="Ribonuclease H-like"/>
    <property type="match status" value="1"/>
</dbReference>
<dbReference type="AlphaFoldDB" id="A0A2N5VHL5"/>
<keyword evidence="6" id="KW-0804">Transcription</keyword>
<keyword evidence="7" id="KW-0539">Nucleus</keyword>
<evidence type="ECO:0000256" key="2">
    <source>
        <dbReference type="ARBA" id="ARBA00022723"/>
    </source>
</evidence>
<evidence type="ECO:0000256" key="7">
    <source>
        <dbReference type="ARBA" id="ARBA00023242"/>
    </source>
</evidence>
<keyword evidence="5" id="KW-0805">Transcription regulation</keyword>
<evidence type="ECO:0000256" key="4">
    <source>
        <dbReference type="ARBA" id="ARBA00022833"/>
    </source>
</evidence>
<dbReference type="InterPro" id="IPR036236">
    <property type="entry name" value="Znf_C2H2_sf"/>
</dbReference>
<dbReference type="GO" id="GO:0005634">
    <property type="term" value="C:nucleus"/>
    <property type="evidence" value="ECO:0007669"/>
    <property type="project" value="UniProtKB-SubCell"/>
</dbReference>
<dbReference type="GO" id="GO:0009791">
    <property type="term" value="P:post-embryonic development"/>
    <property type="evidence" value="ECO:0007669"/>
    <property type="project" value="UniProtKB-ARBA"/>
</dbReference>
<dbReference type="Proteomes" id="UP000235392">
    <property type="component" value="Unassembled WGS sequence"/>
</dbReference>
<evidence type="ECO:0000256" key="6">
    <source>
        <dbReference type="ARBA" id="ARBA00023163"/>
    </source>
</evidence>
<feature type="region of interest" description="Disordered" evidence="9">
    <location>
        <begin position="1"/>
        <end position="118"/>
    </location>
</feature>
<reference evidence="11 12" key="1">
    <citation type="submission" date="2017-11" db="EMBL/GenBank/DDBJ databases">
        <title>De novo assembly and phasing of dikaryotic genomes from two isolates of Puccinia coronata f. sp. avenae, the causal agent of oat crown rust.</title>
        <authorList>
            <person name="Miller M.E."/>
            <person name="Zhang Y."/>
            <person name="Omidvar V."/>
            <person name="Sperschneider J."/>
            <person name="Schwessinger B."/>
            <person name="Raley C."/>
            <person name="Palmer J.M."/>
            <person name="Garnica D."/>
            <person name="Upadhyaya N."/>
            <person name="Rathjen J."/>
            <person name="Taylor J.M."/>
            <person name="Park R.F."/>
            <person name="Dodds P.N."/>
            <person name="Hirsch C.D."/>
            <person name="Kianian S.F."/>
            <person name="Figueroa M."/>
        </authorList>
    </citation>
    <scope>NUCLEOTIDE SEQUENCE [LARGE SCALE GENOMIC DNA]</scope>
    <source>
        <strain evidence="11">12SD80</strain>
    </source>
</reference>
<dbReference type="InterPro" id="IPR052035">
    <property type="entry name" value="ZnF_BED_domain_contain"/>
</dbReference>
<evidence type="ECO:0000313" key="11">
    <source>
        <dbReference type="EMBL" id="PLW49470.1"/>
    </source>
</evidence>
<evidence type="ECO:0000256" key="3">
    <source>
        <dbReference type="ARBA" id="ARBA00022771"/>
    </source>
</evidence>
<evidence type="ECO:0000256" key="1">
    <source>
        <dbReference type="ARBA" id="ARBA00004123"/>
    </source>
</evidence>
<dbReference type="GO" id="GO:0008270">
    <property type="term" value="F:zinc ion binding"/>
    <property type="evidence" value="ECO:0007669"/>
    <property type="project" value="UniProtKB-KW"/>
</dbReference>
<keyword evidence="4" id="KW-0862">Zinc</keyword>
<keyword evidence="2" id="KW-0479">Metal-binding</keyword>
<dbReference type="Pfam" id="PF02892">
    <property type="entry name" value="zf-BED"/>
    <property type="match status" value="1"/>
</dbReference>
<evidence type="ECO:0000256" key="9">
    <source>
        <dbReference type="SAM" id="MobiDB-lite"/>
    </source>
</evidence>
<evidence type="ECO:0000256" key="5">
    <source>
        <dbReference type="ARBA" id="ARBA00023015"/>
    </source>
</evidence>
<dbReference type="EMBL" id="PGCI01000016">
    <property type="protein sequence ID" value="PLW49470.1"/>
    <property type="molecule type" value="Genomic_DNA"/>
</dbReference>
<proteinExistence type="predicted"/>
<dbReference type="PANTHER" id="PTHR46481">
    <property type="entry name" value="ZINC FINGER BED DOMAIN-CONTAINING PROTEIN 4"/>
    <property type="match status" value="1"/>
</dbReference>